<evidence type="ECO:0000313" key="3">
    <source>
        <dbReference type="EMBL" id="KIJ28308.1"/>
    </source>
</evidence>
<feature type="compositionally biased region" description="Basic and acidic residues" evidence="1">
    <location>
        <begin position="280"/>
        <end position="324"/>
    </location>
</feature>
<gene>
    <name evidence="3" type="ORF">M422DRAFT_54675</name>
</gene>
<evidence type="ECO:0000313" key="4">
    <source>
        <dbReference type="Proteomes" id="UP000054279"/>
    </source>
</evidence>
<feature type="compositionally biased region" description="Polar residues" evidence="1">
    <location>
        <begin position="326"/>
        <end position="346"/>
    </location>
</feature>
<dbReference type="HOGENOM" id="CLU_802086_0_0_1"/>
<feature type="compositionally biased region" description="Polar residues" evidence="1">
    <location>
        <begin position="260"/>
        <end position="279"/>
    </location>
</feature>
<accession>A0A0C9TFY6</accession>
<dbReference type="Gene3D" id="1.20.58.80">
    <property type="entry name" value="Phosphotransferase system, lactose/cellobiose-type IIA subunit"/>
    <property type="match status" value="1"/>
</dbReference>
<name>A0A0C9TFY6_SPHS4</name>
<protein>
    <recommendedName>
        <fullName evidence="2">USP8 dimerisation domain-containing protein</fullName>
    </recommendedName>
</protein>
<dbReference type="AlphaFoldDB" id="A0A0C9TFY6"/>
<proteinExistence type="predicted"/>
<dbReference type="EMBL" id="KN837310">
    <property type="protein sequence ID" value="KIJ28308.1"/>
    <property type="molecule type" value="Genomic_DNA"/>
</dbReference>
<dbReference type="Proteomes" id="UP000054279">
    <property type="component" value="Unassembled WGS sequence"/>
</dbReference>
<keyword evidence="4" id="KW-1185">Reference proteome</keyword>
<organism evidence="3 4">
    <name type="scientific">Sphaerobolus stellatus (strain SS14)</name>
    <dbReference type="NCBI Taxonomy" id="990650"/>
    <lineage>
        <taxon>Eukaryota</taxon>
        <taxon>Fungi</taxon>
        <taxon>Dikarya</taxon>
        <taxon>Basidiomycota</taxon>
        <taxon>Agaricomycotina</taxon>
        <taxon>Agaricomycetes</taxon>
        <taxon>Phallomycetidae</taxon>
        <taxon>Geastrales</taxon>
        <taxon>Sphaerobolaceae</taxon>
        <taxon>Sphaerobolus</taxon>
    </lineage>
</organism>
<feature type="compositionally biased region" description="Low complexity" evidence="1">
    <location>
        <begin position="249"/>
        <end position="259"/>
    </location>
</feature>
<dbReference type="OrthoDB" id="2965483at2759"/>
<feature type="domain" description="USP8 dimerisation" evidence="2">
    <location>
        <begin position="73"/>
        <end position="176"/>
    </location>
</feature>
<evidence type="ECO:0000256" key="1">
    <source>
        <dbReference type="SAM" id="MobiDB-lite"/>
    </source>
</evidence>
<sequence length="346" mass="39672">MPNPRYLKYIPGPEYIPEVQSNLYIDAAYTIFFHVKTSRNLHQKSRQYDVAVSVKVHTPRTHLSFPLNDRPHSIEELAKIAAAGRPPAEEFNRDMEAAMRFMSVLLHQAIEDHTRGDLQMAFVNYVRVAHILTGHLLSHPDYDENDYKLVDANTKRSIAVLAQIERLKVELDGRYRAWRARHPDVNPTLDMPYILNTIAAHDKEELEIRRRFSSRIPVVDSEEEGEPPPAKRTEEPPIQSHGKIMRQPSQNSRSISSTSTAGYQSNLGVTSHSRQPSQERSSKSRHEEYEPQREDARGRRVPEMDLHGKGREVEPARLGEERTSRARSQMRVSNTSASSRRPTTCN</sequence>
<reference evidence="3 4" key="1">
    <citation type="submission" date="2014-06" db="EMBL/GenBank/DDBJ databases">
        <title>Evolutionary Origins and Diversification of the Mycorrhizal Mutualists.</title>
        <authorList>
            <consortium name="DOE Joint Genome Institute"/>
            <consortium name="Mycorrhizal Genomics Consortium"/>
            <person name="Kohler A."/>
            <person name="Kuo A."/>
            <person name="Nagy L.G."/>
            <person name="Floudas D."/>
            <person name="Copeland A."/>
            <person name="Barry K.W."/>
            <person name="Cichocki N."/>
            <person name="Veneault-Fourrey C."/>
            <person name="LaButti K."/>
            <person name="Lindquist E.A."/>
            <person name="Lipzen A."/>
            <person name="Lundell T."/>
            <person name="Morin E."/>
            <person name="Murat C."/>
            <person name="Riley R."/>
            <person name="Ohm R."/>
            <person name="Sun H."/>
            <person name="Tunlid A."/>
            <person name="Henrissat B."/>
            <person name="Grigoriev I.V."/>
            <person name="Hibbett D.S."/>
            <person name="Martin F."/>
        </authorList>
    </citation>
    <scope>NUCLEOTIDE SEQUENCE [LARGE SCALE GENOMIC DNA]</scope>
    <source>
        <strain evidence="3 4">SS14</strain>
    </source>
</reference>
<feature type="region of interest" description="Disordered" evidence="1">
    <location>
        <begin position="217"/>
        <end position="346"/>
    </location>
</feature>
<evidence type="ECO:0000259" key="2">
    <source>
        <dbReference type="Pfam" id="PF08969"/>
    </source>
</evidence>
<dbReference type="InterPro" id="IPR015063">
    <property type="entry name" value="USP8_dimer"/>
</dbReference>
<dbReference type="Pfam" id="PF08969">
    <property type="entry name" value="USP8_dimer"/>
    <property type="match status" value="1"/>
</dbReference>